<comment type="caution">
    <text evidence="2">The sequence shown here is derived from an EMBL/GenBank/DDBJ whole genome shotgun (WGS) entry which is preliminary data.</text>
</comment>
<accession>A0ABV8UM21</accession>
<keyword evidence="3" id="KW-1185">Reference proteome</keyword>
<dbReference type="SUPFAM" id="SSF53474">
    <property type="entry name" value="alpha/beta-Hydrolases"/>
    <property type="match status" value="1"/>
</dbReference>
<protein>
    <submittedName>
        <fullName evidence="2">Alpha/beta fold hydrolase</fullName>
    </submittedName>
</protein>
<dbReference type="Gene3D" id="3.40.50.1820">
    <property type="entry name" value="alpha/beta hydrolase"/>
    <property type="match status" value="1"/>
</dbReference>
<dbReference type="InterPro" id="IPR029058">
    <property type="entry name" value="AB_hydrolase_fold"/>
</dbReference>
<dbReference type="PRINTS" id="PR00111">
    <property type="entry name" value="ABHYDROLASE"/>
</dbReference>
<keyword evidence="2" id="KW-0378">Hydrolase</keyword>
<dbReference type="GO" id="GO:0016787">
    <property type="term" value="F:hydrolase activity"/>
    <property type="evidence" value="ECO:0007669"/>
    <property type="project" value="UniProtKB-KW"/>
</dbReference>
<dbReference type="EMBL" id="JBHSCW010000004">
    <property type="protein sequence ID" value="MFC4351866.1"/>
    <property type="molecule type" value="Genomic_DNA"/>
</dbReference>
<dbReference type="InterPro" id="IPR050228">
    <property type="entry name" value="Carboxylesterase_BioH"/>
</dbReference>
<dbReference type="PANTHER" id="PTHR43194">
    <property type="entry name" value="HYDROLASE ALPHA/BETA FOLD FAMILY"/>
    <property type="match status" value="1"/>
</dbReference>
<dbReference type="Pfam" id="PF00561">
    <property type="entry name" value="Abhydrolase_1"/>
    <property type="match status" value="1"/>
</dbReference>
<evidence type="ECO:0000313" key="2">
    <source>
        <dbReference type="EMBL" id="MFC4351866.1"/>
    </source>
</evidence>
<dbReference type="InterPro" id="IPR000073">
    <property type="entry name" value="AB_hydrolase_1"/>
</dbReference>
<organism evidence="2 3">
    <name type="scientific">Fodinicurvata halophila</name>
    <dbReference type="NCBI Taxonomy" id="1419723"/>
    <lineage>
        <taxon>Bacteria</taxon>
        <taxon>Pseudomonadati</taxon>
        <taxon>Pseudomonadota</taxon>
        <taxon>Alphaproteobacteria</taxon>
        <taxon>Rhodospirillales</taxon>
        <taxon>Rhodovibrionaceae</taxon>
        <taxon>Fodinicurvata</taxon>
    </lineage>
</organism>
<name>A0ABV8UM21_9PROT</name>
<feature type="domain" description="AB hydrolase-1" evidence="1">
    <location>
        <begin position="20"/>
        <end position="249"/>
    </location>
</feature>
<reference evidence="3" key="1">
    <citation type="journal article" date="2019" name="Int. J. Syst. Evol. Microbiol.">
        <title>The Global Catalogue of Microorganisms (GCM) 10K type strain sequencing project: providing services to taxonomists for standard genome sequencing and annotation.</title>
        <authorList>
            <consortium name="The Broad Institute Genomics Platform"/>
            <consortium name="The Broad Institute Genome Sequencing Center for Infectious Disease"/>
            <person name="Wu L."/>
            <person name="Ma J."/>
        </authorList>
    </citation>
    <scope>NUCLEOTIDE SEQUENCE [LARGE SCALE GENOMIC DNA]</scope>
    <source>
        <strain evidence="3">CECT 8472</strain>
    </source>
</reference>
<evidence type="ECO:0000259" key="1">
    <source>
        <dbReference type="Pfam" id="PF00561"/>
    </source>
</evidence>
<evidence type="ECO:0000313" key="3">
    <source>
        <dbReference type="Proteomes" id="UP001595799"/>
    </source>
</evidence>
<dbReference type="PANTHER" id="PTHR43194:SF2">
    <property type="entry name" value="PEROXISOMAL MEMBRANE PROTEIN LPX1"/>
    <property type="match status" value="1"/>
</dbReference>
<dbReference type="Proteomes" id="UP001595799">
    <property type="component" value="Unassembled WGS sequence"/>
</dbReference>
<dbReference type="RefSeq" id="WP_382422211.1">
    <property type="nucleotide sequence ID" value="NZ_JBHSCW010000004.1"/>
</dbReference>
<sequence>MTERAPDGTTYEVSGPKGAPLVVLIHGLGLNRYLWQSHEAALSPSYRVLQYDLIGHGEGPQLPETLSLTTFSEQLRGLLDHLSESSAALVGFSLGGMINRRFAIDHPDRAKALAILNSPHERDPQSQHIVEEQARRALEDGPGATIDGALERWFTSDFRVAYPEVVEKVRVWVLANDRESYGRCREILATGVKELIRPEPPISKPTLVMTGENDSGSTPAMSRAIASEIPGAETIIVPGLQHMGLIEQPNHFTEPLQEFLDRTLN</sequence>
<proteinExistence type="predicted"/>
<gene>
    <name evidence="2" type="ORF">ACFOW6_09965</name>
</gene>